<feature type="region of interest" description="Disordered" evidence="7">
    <location>
        <begin position="193"/>
        <end position="215"/>
    </location>
</feature>
<accession>A0A0F7RVG2</accession>
<evidence type="ECO:0000256" key="7">
    <source>
        <dbReference type="SAM" id="MobiDB-lite"/>
    </source>
</evidence>
<comment type="subcellular location">
    <subcellularLocation>
        <location evidence="2">Cytoplasm</location>
    </subcellularLocation>
    <subcellularLocation>
        <location evidence="1">Nucleus</location>
    </subcellularLocation>
</comment>
<evidence type="ECO:0000259" key="8">
    <source>
        <dbReference type="Pfam" id="PF00881"/>
    </source>
</evidence>
<dbReference type="InterPro" id="IPR029479">
    <property type="entry name" value="Nitroreductase"/>
</dbReference>
<evidence type="ECO:0000313" key="11">
    <source>
        <dbReference type="Proteomes" id="UP000242770"/>
    </source>
</evidence>
<dbReference type="AlphaFoldDB" id="A0A0F7RVG2"/>
<dbReference type="InterPro" id="IPR033877">
    <property type="entry name" value="Frm2/Hbn1"/>
</dbReference>
<feature type="domain" description="Nitroreductase" evidence="8">
    <location>
        <begin position="15"/>
        <end position="183"/>
    </location>
</feature>
<dbReference type="EMBL" id="LK056657">
    <property type="protein sequence ID" value="CDU22759.1"/>
    <property type="molecule type" value="Genomic_DNA"/>
</dbReference>
<protein>
    <recommendedName>
        <fullName evidence="8">Nitroreductase domain-containing protein</fullName>
    </recommendedName>
</protein>
<evidence type="ECO:0000256" key="4">
    <source>
        <dbReference type="ARBA" id="ARBA00022490"/>
    </source>
</evidence>
<dbReference type="GO" id="GO:0016491">
    <property type="term" value="F:oxidoreductase activity"/>
    <property type="evidence" value="ECO:0007669"/>
    <property type="project" value="UniProtKB-KW"/>
</dbReference>
<name>A0A0F7RVG2_9BASI</name>
<keyword evidence="6" id="KW-0539">Nucleus</keyword>
<evidence type="ECO:0000256" key="3">
    <source>
        <dbReference type="ARBA" id="ARBA00007118"/>
    </source>
</evidence>
<comment type="similarity">
    <text evidence="3">Belongs to the nitroreductase family.</text>
</comment>
<dbReference type="STRING" id="49012.A0A0F7RVG2"/>
<dbReference type="InterPro" id="IPR000415">
    <property type="entry name" value="Nitroreductase-like"/>
</dbReference>
<sequence length="215" mass="23662">MSLPQATQAFLSHLAVRRSTYTLAKTPSILTADQIQTILSKILRESPSSFNSKSPRLLLLLGAEHDEYWSKTVPDALGAAVKSQGGDDKAVAGAVGRLDLFKPAFGTVIFFESNAAVKALQEKIPQYADSFPQWSEHASAIAQTNTWVALTNAGYGANLQHYGNLTEASLKKKFNLPEDWKFKAELVFGAKTDEPQPKEYNEEEENKDRLKVFGA</sequence>
<dbReference type="GO" id="GO:0005634">
    <property type="term" value="C:nucleus"/>
    <property type="evidence" value="ECO:0007669"/>
    <property type="project" value="UniProtKB-SubCell"/>
</dbReference>
<dbReference type="Gene3D" id="3.40.109.10">
    <property type="entry name" value="NADH Oxidase"/>
    <property type="match status" value="1"/>
</dbReference>
<evidence type="ECO:0000256" key="1">
    <source>
        <dbReference type="ARBA" id="ARBA00004123"/>
    </source>
</evidence>
<organism evidence="9 11">
    <name type="scientific">Sporisorium scitamineum</name>
    <dbReference type="NCBI Taxonomy" id="49012"/>
    <lineage>
        <taxon>Eukaryota</taxon>
        <taxon>Fungi</taxon>
        <taxon>Dikarya</taxon>
        <taxon>Basidiomycota</taxon>
        <taxon>Ustilaginomycotina</taxon>
        <taxon>Ustilaginomycetes</taxon>
        <taxon>Ustilaginales</taxon>
        <taxon>Ustilaginaceae</taxon>
        <taxon>Sporisorium</taxon>
    </lineage>
</organism>
<dbReference type="FunFam" id="3.40.109.10:FF:000001">
    <property type="entry name" value="Nitroreductase family"/>
    <property type="match status" value="1"/>
</dbReference>
<dbReference type="EMBL" id="CCFA01000331">
    <property type="protein sequence ID" value="CDR98772.1"/>
    <property type="molecule type" value="Genomic_DNA"/>
</dbReference>
<proteinExistence type="inferred from homology"/>
<reference evidence="11" key="1">
    <citation type="submission" date="2014-06" db="EMBL/GenBank/DDBJ databases">
        <authorList>
            <person name="Berkman P.J."/>
        </authorList>
    </citation>
    <scope>NUCLEOTIDE SEQUENCE [LARGE SCALE GENOMIC DNA]</scope>
</reference>
<dbReference type="PANTHER" id="PTHR43035:SF1">
    <property type="entry name" value="FATTY ACID REPRESSION MUTANT PROTEIN 2-RELATED"/>
    <property type="match status" value="1"/>
</dbReference>
<dbReference type="PANTHER" id="PTHR43035">
    <property type="entry name" value="FATTY ACID REPRESSION MUTANT PROTEIN 2-RELATED"/>
    <property type="match status" value="1"/>
</dbReference>
<evidence type="ECO:0000256" key="5">
    <source>
        <dbReference type="ARBA" id="ARBA00023002"/>
    </source>
</evidence>
<evidence type="ECO:0000256" key="6">
    <source>
        <dbReference type="ARBA" id="ARBA00023242"/>
    </source>
</evidence>
<dbReference type="OrthoDB" id="2138173at2759"/>
<reference evidence="9" key="3">
    <citation type="submission" date="2014-06" db="EMBL/GenBank/DDBJ databases">
        <authorList>
            <person name="Berkman J.Paul."/>
        </authorList>
    </citation>
    <scope>NUCLEOTIDE SEQUENCE [LARGE SCALE GENOMIC DNA]</scope>
</reference>
<evidence type="ECO:0000256" key="2">
    <source>
        <dbReference type="ARBA" id="ARBA00004496"/>
    </source>
</evidence>
<evidence type="ECO:0000313" key="10">
    <source>
        <dbReference type="EMBL" id="CDU22759.1"/>
    </source>
</evidence>
<dbReference type="Proteomes" id="UP000242770">
    <property type="component" value="Unassembled WGS sequence"/>
</dbReference>
<keyword evidence="11" id="KW-1185">Reference proteome</keyword>
<keyword evidence="5" id="KW-0560">Oxidoreductase</keyword>
<dbReference type="GO" id="GO:0034599">
    <property type="term" value="P:cellular response to oxidative stress"/>
    <property type="evidence" value="ECO:0007669"/>
    <property type="project" value="InterPro"/>
</dbReference>
<dbReference type="SUPFAM" id="SSF55469">
    <property type="entry name" value="FMN-dependent nitroreductase-like"/>
    <property type="match status" value="1"/>
</dbReference>
<dbReference type="Pfam" id="PF00881">
    <property type="entry name" value="Nitroreductase"/>
    <property type="match status" value="1"/>
</dbReference>
<keyword evidence="4" id="KW-0963">Cytoplasm</keyword>
<dbReference type="GO" id="GO:0005737">
    <property type="term" value="C:cytoplasm"/>
    <property type="evidence" value="ECO:0007669"/>
    <property type="project" value="UniProtKB-SubCell"/>
</dbReference>
<evidence type="ECO:0000313" key="9">
    <source>
        <dbReference type="EMBL" id="CDR98772.1"/>
    </source>
</evidence>
<gene>
    <name evidence="9" type="primary">SSCI06190.1</name>
    <name evidence="10" type="ORF">SPSC_01389</name>
</gene>
<reference evidence="10" key="2">
    <citation type="submission" date="2014-06" db="EMBL/GenBank/DDBJ databases">
        <authorList>
            <person name="Ju J."/>
            <person name="Zhang J."/>
        </authorList>
    </citation>
    <scope>NUCLEOTIDE SEQUENCE</scope>
    <source>
        <strain evidence="10">SscI8</strain>
    </source>
</reference>